<gene>
    <name evidence="2" type="ORF">D7D52_19350</name>
</gene>
<dbReference type="Pfam" id="PF00903">
    <property type="entry name" value="Glyoxalase"/>
    <property type="match status" value="1"/>
</dbReference>
<dbReference type="SUPFAM" id="SSF54593">
    <property type="entry name" value="Glyoxalase/Bleomycin resistance protein/Dihydroxybiphenyl dioxygenase"/>
    <property type="match status" value="1"/>
</dbReference>
<dbReference type="EMBL" id="CP032568">
    <property type="protein sequence ID" value="AYF75648.1"/>
    <property type="molecule type" value="Genomic_DNA"/>
</dbReference>
<organism evidence="2 3">
    <name type="scientific">Nocardia yunnanensis</name>
    <dbReference type="NCBI Taxonomy" id="2382165"/>
    <lineage>
        <taxon>Bacteria</taxon>
        <taxon>Bacillati</taxon>
        <taxon>Actinomycetota</taxon>
        <taxon>Actinomycetes</taxon>
        <taxon>Mycobacteriales</taxon>
        <taxon>Nocardiaceae</taxon>
        <taxon>Nocardia</taxon>
    </lineage>
</organism>
<dbReference type="InterPro" id="IPR004360">
    <property type="entry name" value="Glyas_Fos-R_dOase_dom"/>
</dbReference>
<dbReference type="OrthoDB" id="197463at2"/>
<dbReference type="Gene3D" id="3.10.180.10">
    <property type="entry name" value="2,3-Dihydroxybiphenyl 1,2-Dioxygenase, domain 1"/>
    <property type="match status" value="1"/>
</dbReference>
<dbReference type="RefSeq" id="WP_120738361.1">
    <property type="nucleotide sequence ID" value="NZ_CP032568.1"/>
</dbReference>
<dbReference type="PANTHER" id="PTHR36437">
    <property type="entry name" value="GLYOXALASE/BLEOMYCIN RESISTANCE PROTEIN/DIOXYGENASE"/>
    <property type="match status" value="1"/>
</dbReference>
<feature type="domain" description="Glyoxalase/fosfomycin resistance/dioxygenase" evidence="1">
    <location>
        <begin position="11"/>
        <end position="118"/>
    </location>
</feature>
<evidence type="ECO:0000313" key="3">
    <source>
        <dbReference type="Proteomes" id="UP000267164"/>
    </source>
</evidence>
<name>A0A386ZDT7_9NOCA</name>
<proteinExistence type="predicted"/>
<protein>
    <submittedName>
        <fullName evidence="2">Glyoxalase</fullName>
    </submittedName>
</protein>
<dbReference type="InterPro" id="IPR029068">
    <property type="entry name" value="Glyas_Bleomycin-R_OHBP_Dase"/>
</dbReference>
<reference evidence="2 3" key="1">
    <citation type="submission" date="2018-09" db="EMBL/GenBank/DDBJ databases">
        <title>Nocardia yunnanensis sp. nov., an actinomycete isolated from a soil sample.</title>
        <authorList>
            <person name="Zhang J."/>
        </authorList>
    </citation>
    <scope>NUCLEOTIDE SEQUENCE [LARGE SCALE GENOMIC DNA]</scope>
    <source>
        <strain evidence="2 3">CFHS0054</strain>
    </source>
</reference>
<evidence type="ECO:0000259" key="1">
    <source>
        <dbReference type="Pfam" id="PF00903"/>
    </source>
</evidence>
<dbReference type="KEGG" id="nyu:D7D52_19350"/>
<keyword evidence="3" id="KW-1185">Reference proteome</keyword>
<dbReference type="PANTHER" id="PTHR36437:SF2">
    <property type="entry name" value="GLYOXALASE_BLEOMYCIN RESISTANCE PROTEIN_DIOXYGENASE"/>
    <property type="match status" value="1"/>
</dbReference>
<dbReference type="Proteomes" id="UP000267164">
    <property type="component" value="Chromosome"/>
</dbReference>
<evidence type="ECO:0000313" key="2">
    <source>
        <dbReference type="EMBL" id="AYF75648.1"/>
    </source>
</evidence>
<dbReference type="AlphaFoldDB" id="A0A386ZDT7"/>
<sequence>MTTPIFGSVLTVAVPVTDQDAAKALFESLGLKTTFDRELQPGFRWLELSLPGGATTLSLVKSGSELPAGIDTGVRLATPDARAAHATLTELGLAVGELLAWETAPLMFSFRDPDGNRFYVTETGAR</sequence>
<accession>A0A386ZDT7</accession>